<protein>
    <submittedName>
        <fullName evidence="2">NusG domain II-containing protein</fullName>
    </submittedName>
</protein>
<dbReference type="EMBL" id="LMUA01000030">
    <property type="protein sequence ID" value="KUE75099.1"/>
    <property type="molecule type" value="Genomic_DNA"/>
</dbReference>
<evidence type="ECO:0000313" key="1">
    <source>
        <dbReference type="EMBL" id="KUE75099.1"/>
    </source>
</evidence>
<evidence type="ECO:0000313" key="2">
    <source>
        <dbReference type="EMBL" id="MST92563.1"/>
    </source>
</evidence>
<reference evidence="2 6" key="3">
    <citation type="submission" date="2019-08" db="EMBL/GenBank/DDBJ databases">
        <title>In-depth cultivation of the pig gut microbiome towards novel bacterial diversity and tailored functional studies.</title>
        <authorList>
            <person name="Wylensek D."/>
            <person name="Hitch T.C.A."/>
            <person name="Clavel T."/>
        </authorList>
    </citation>
    <scope>NUCLEOTIDE SEQUENCE [LARGE SCALE GENOMIC DNA]</scope>
    <source>
        <strain evidence="2 6">WCA3-601-WT-6J</strain>
    </source>
</reference>
<dbReference type="EMBL" id="WMZU01000002">
    <property type="protein sequence ID" value="MTS26243.1"/>
    <property type="molecule type" value="Genomic_DNA"/>
</dbReference>
<dbReference type="Proteomes" id="UP000472755">
    <property type="component" value="Unassembled WGS sequence"/>
</dbReference>
<sequence>MKKNILFALAVILLAGVIAVTRVMTRTEGATARVEITDAETITLPLDKDGTYEISEGKLPVTLEVSEGRIRFINSRCPDHICEGYGWLSKEHDQAVCMPAGVVVSVEKGA</sequence>
<evidence type="ECO:0000313" key="7">
    <source>
        <dbReference type="Proteomes" id="UP000449193"/>
    </source>
</evidence>
<dbReference type="InterPro" id="IPR038690">
    <property type="entry name" value="NusG_2_sf"/>
</dbReference>
<evidence type="ECO:0000313" key="4">
    <source>
        <dbReference type="EMBL" id="MTS51208.1"/>
    </source>
</evidence>
<dbReference type="Proteomes" id="UP000431913">
    <property type="component" value="Unassembled WGS sequence"/>
</dbReference>
<proteinExistence type="predicted"/>
<comment type="caution">
    <text evidence="1">The sequence shown here is derived from an EMBL/GenBank/DDBJ whole genome shotgun (WGS) entry which is preliminary data.</text>
</comment>
<dbReference type="Proteomes" id="UP000449193">
    <property type="component" value="Unassembled WGS sequence"/>
</dbReference>
<evidence type="ECO:0000313" key="5">
    <source>
        <dbReference type="Proteomes" id="UP000053433"/>
    </source>
</evidence>
<dbReference type="EMBL" id="WMZR01000006">
    <property type="protein sequence ID" value="MTS51208.1"/>
    <property type="molecule type" value="Genomic_DNA"/>
</dbReference>
<evidence type="ECO:0000313" key="8">
    <source>
        <dbReference type="Proteomes" id="UP000472755"/>
    </source>
</evidence>
<dbReference type="Gene3D" id="2.60.320.10">
    <property type="entry name" value="N-utilization substance G protein NusG, insert domain"/>
    <property type="match status" value="1"/>
</dbReference>
<evidence type="ECO:0000313" key="6">
    <source>
        <dbReference type="Proteomes" id="UP000431913"/>
    </source>
</evidence>
<reference evidence="7 8" key="2">
    <citation type="journal article" date="2019" name="Nat. Med.">
        <title>A library of human gut bacterial isolates paired with longitudinal multiomics data enables mechanistic microbiome research.</title>
        <authorList>
            <person name="Poyet M."/>
            <person name="Groussin M."/>
            <person name="Gibbons S.M."/>
            <person name="Avila-Pacheco J."/>
            <person name="Jiang X."/>
            <person name="Kearney S.M."/>
            <person name="Perrotta A.R."/>
            <person name="Berdy B."/>
            <person name="Zhao S."/>
            <person name="Lieberman T.D."/>
            <person name="Swanson P.K."/>
            <person name="Smith M."/>
            <person name="Roesemann S."/>
            <person name="Alexander J.E."/>
            <person name="Rich S.A."/>
            <person name="Livny J."/>
            <person name="Vlamakis H."/>
            <person name="Clish C."/>
            <person name="Bullock K."/>
            <person name="Deik A."/>
            <person name="Scott J."/>
            <person name="Pierce K.A."/>
            <person name="Xavier R.J."/>
            <person name="Alm E.J."/>
        </authorList>
    </citation>
    <scope>NUCLEOTIDE SEQUENCE [LARGE SCALE GENOMIC DNA]</scope>
    <source>
        <strain evidence="3 8">BIOML-A4</strain>
        <strain evidence="4 7">BIOML-A7</strain>
    </source>
</reference>
<dbReference type="Pfam" id="PF07009">
    <property type="entry name" value="NusG_II"/>
    <property type="match status" value="1"/>
</dbReference>
<dbReference type="RefSeq" id="WP_009321771.1">
    <property type="nucleotide sequence ID" value="NZ_CATXDA010000032.1"/>
</dbReference>
<evidence type="ECO:0000313" key="3">
    <source>
        <dbReference type="EMBL" id="MTS26243.1"/>
    </source>
</evidence>
<dbReference type="Proteomes" id="UP000053433">
    <property type="component" value="Unassembled WGS sequence"/>
</dbReference>
<gene>
    <name evidence="1" type="ORF">ASJ35_15760</name>
    <name evidence="2" type="ORF">FYJ76_11585</name>
    <name evidence="4" type="ORF">GMD52_06620</name>
    <name evidence="3" type="ORF">GMD59_02955</name>
</gene>
<name>A0A0W7TMQ1_9FIRM</name>
<accession>A0A0W7TMQ1</accession>
<dbReference type="AlphaFoldDB" id="A0A0W7TMQ1"/>
<reference evidence="1 5" key="1">
    <citation type="submission" date="2015-10" db="EMBL/GenBank/DDBJ databases">
        <title>A novel member of the family Ruminococcaceae isolated from human faeces.</title>
        <authorList>
            <person name="Shkoporov A.N."/>
            <person name="Chaplin A.V."/>
            <person name="Motuzova O.V."/>
            <person name="Kafarskaia L.I."/>
            <person name="Efimov B.A."/>
        </authorList>
    </citation>
    <scope>NUCLEOTIDE SEQUENCE [LARGE SCALE GENOMIC DNA]</scope>
    <source>
        <strain evidence="1 5">668</strain>
    </source>
</reference>
<dbReference type="CDD" id="cd09846">
    <property type="entry name" value="DUF1312"/>
    <property type="match status" value="1"/>
</dbReference>
<dbReference type="EMBL" id="VUNJ01000012">
    <property type="protein sequence ID" value="MST92563.1"/>
    <property type="molecule type" value="Genomic_DNA"/>
</dbReference>
<organism evidence="1 5">
    <name type="scientific">Ruthenibacterium lactatiformans</name>
    <dbReference type="NCBI Taxonomy" id="1550024"/>
    <lineage>
        <taxon>Bacteria</taxon>
        <taxon>Bacillati</taxon>
        <taxon>Bacillota</taxon>
        <taxon>Clostridia</taxon>
        <taxon>Eubacteriales</taxon>
        <taxon>Oscillospiraceae</taxon>
        <taxon>Ruthenibacterium</taxon>
    </lineage>
</organism>